<dbReference type="InterPro" id="IPR009028">
    <property type="entry name" value="Coatomer/calthrin_app_sub_C"/>
</dbReference>
<dbReference type="Pfam" id="PF12717">
    <property type="entry name" value="Cnd1"/>
    <property type="match status" value="1"/>
</dbReference>
<dbReference type="AlphaFoldDB" id="A0A8S9NW78"/>
<dbReference type="InterPro" id="IPR016024">
    <property type="entry name" value="ARM-type_fold"/>
</dbReference>
<evidence type="ECO:0000256" key="1">
    <source>
        <dbReference type="ARBA" id="ARBA00004308"/>
    </source>
</evidence>
<dbReference type="InterPro" id="IPR015151">
    <property type="entry name" value="B-adaptin_app_sub_C"/>
</dbReference>
<dbReference type="GO" id="GO:0012505">
    <property type="term" value="C:endomembrane system"/>
    <property type="evidence" value="ECO:0007669"/>
    <property type="project" value="UniProtKB-SubCell"/>
</dbReference>
<comment type="subcellular location">
    <subcellularLocation>
        <location evidence="1">Endomembrane system</location>
    </subcellularLocation>
</comment>
<comment type="caution">
    <text evidence="6">The sequence shown here is derived from an EMBL/GenBank/DDBJ whole genome shotgun (WGS) entry which is preliminary data.</text>
</comment>
<name>A0A8S9NW78_BRACR</name>
<keyword evidence="4" id="KW-0472">Membrane</keyword>
<dbReference type="InterPro" id="IPR011989">
    <property type="entry name" value="ARM-like"/>
</dbReference>
<dbReference type="SMART" id="SM01020">
    <property type="entry name" value="B2-adapt-app_C"/>
    <property type="match status" value="1"/>
</dbReference>
<dbReference type="SUPFAM" id="SSF55711">
    <property type="entry name" value="Subdomain of clathrin and coatomer appendage domain"/>
    <property type="match status" value="1"/>
</dbReference>
<dbReference type="GO" id="GO:0016192">
    <property type="term" value="P:vesicle-mediated transport"/>
    <property type="evidence" value="ECO:0007669"/>
    <property type="project" value="InterPro"/>
</dbReference>
<dbReference type="InterPro" id="IPR026739">
    <property type="entry name" value="AP_beta"/>
</dbReference>
<dbReference type="InterPro" id="IPR012295">
    <property type="entry name" value="TBP_dom_sf"/>
</dbReference>
<organism evidence="6 7">
    <name type="scientific">Brassica cretica</name>
    <name type="common">Mustard</name>
    <dbReference type="NCBI Taxonomy" id="69181"/>
    <lineage>
        <taxon>Eukaryota</taxon>
        <taxon>Viridiplantae</taxon>
        <taxon>Streptophyta</taxon>
        <taxon>Embryophyta</taxon>
        <taxon>Tracheophyta</taxon>
        <taxon>Spermatophyta</taxon>
        <taxon>Magnoliopsida</taxon>
        <taxon>eudicotyledons</taxon>
        <taxon>Gunneridae</taxon>
        <taxon>Pentapetalae</taxon>
        <taxon>rosids</taxon>
        <taxon>malvids</taxon>
        <taxon>Brassicales</taxon>
        <taxon>Brassicaceae</taxon>
        <taxon>Brassiceae</taxon>
        <taxon>Brassica</taxon>
    </lineage>
</organism>
<reference evidence="6" key="1">
    <citation type="submission" date="2019-12" db="EMBL/GenBank/DDBJ databases">
        <title>Genome sequencing and annotation of Brassica cretica.</title>
        <authorList>
            <person name="Studholme D.J."/>
            <person name="Sarris P."/>
        </authorList>
    </citation>
    <scope>NUCLEOTIDE SEQUENCE</scope>
    <source>
        <strain evidence="6">PFS-109/04</strain>
        <tissue evidence="6">Leaf</tissue>
    </source>
</reference>
<proteinExistence type="predicted"/>
<evidence type="ECO:0000313" key="6">
    <source>
        <dbReference type="EMBL" id="KAF3506525.1"/>
    </source>
</evidence>
<dbReference type="SUPFAM" id="SSF48371">
    <property type="entry name" value="ARM repeat"/>
    <property type="match status" value="1"/>
</dbReference>
<dbReference type="PANTHER" id="PTHR11134">
    <property type="entry name" value="ADAPTOR COMPLEX SUBUNIT BETA FAMILY MEMBER"/>
    <property type="match status" value="1"/>
</dbReference>
<protein>
    <recommendedName>
        <fullName evidence="5">Beta-adaptin appendage C-terminal subdomain domain-containing protein</fullName>
    </recommendedName>
</protein>
<gene>
    <name evidence="6" type="ORF">F2Q69_00000449</name>
</gene>
<dbReference type="GO" id="GO:0006886">
    <property type="term" value="P:intracellular protein transport"/>
    <property type="evidence" value="ECO:0007669"/>
    <property type="project" value="InterPro"/>
</dbReference>
<keyword evidence="2" id="KW-0813">Transport</keyword>
<dbReference type="Gene3D" id="1.25.10.10">
    <property type="entry name" value="Leucine-rich Repeat Variant"/>
    <property type="match status" value="1"/>
</dbReference>
<evidence type="ECO:0000256" key="2">
    <source>
        <dbReference type="ARBA" id="ARBA00022448"/>
    </source>
</evidence>
<dbReference type="InterPro" id="IPR032682">
    <property type="entry name" value="Cnd1_C"/>
</dbReference>
<dbReference type="GO" id="GO:0030131">
    <property type="term" value="C:clathrin adaptor complex"/>
    <property type="evidence" value="ECO:0007669"/>
    <property type="project" value="InterPro"/>
</dbReference>
<sequence>LTIAVTGLLKLYHISTSTCIDAEFPATLKSLMLHDSDAQVVANCLAALQEIWSLEASHSEEKESLLSKPFIYYFFNRINEWPQCLILELAVKYLPSDSNDNFDIMNLLQDRPLHANGAVVLATVKVFLQLTLSINSDIVPAQQFEANDKDLLLSTDEKDDNKGLSSNNGSAYTAPYESSNISSQMQELAISGPAASATTTQSSFDFDDLLGLGLSTAPAPTPSPPLLKLNARAALDPRAFQQKWRQLPISLSQEYSVNPQGIAALTVPQSLIKHMQSHSIHCIASGGQSPNFKFFFFAQKEAEPSDYLTECIINSSSAKAQINVKADDQSTSQAFATVFETALSKFGMP</sequence>
<keyword evidence="3" id="KW-0653">Protein transport</keyword>
<dbReference type="Gene3D" id="3.30.310.10">
    <property type="entry name" value="TATA-Binding Protein"/>
    <property type="match status" value="1"/>
</dbReference>
<dbReference type="Pfam" id="PF09066">
    <property type="entry name" value="B2-adapt-app_C"/>
    <property type="match status" value="1"/>
</dbReference>
<feature type="non-terminal residue" evidence="6">
    <location>
        <position position="1"/>
    </location>
</feature>
<evidence type="ECO:0000256" key="3">
    <source>
        <dbReference type="ARBA" id="ARBA00022927"/>
    </source>
</evidence>
<feature type="domain" description="Beta-adaptin appendage C-terminal subdomain" evidence="5">
    <location>
        <begin position="227"/>
        <end position="344"/>
    </location>
</feature>
<evidence type="ECO:0000313" key="7">
    <source>
        <dbReference type="Proteomes" id="UP000712600"/>
    </source>
</evidence>
<evidence type="ECO:0000256" key="4">
    <source>
        <dbReference type="ARBA" id="ARBA00023136"/>
    </source>
</evidence>
<dbReference type="FunFam" id="3.30.310.10:FF:000014">
    <property type="entry name" value="Beta-adaptin-like protein"/>
    <property type="match status" value="1"/>
</dbReference>
<dbReference type="EMBL" id="QGKX02001521">
    <property type="protein sequence ID" value="KAF3506525.1"/>
    <property type="molecule type" value="Genomic_DNA"/>
</dbReference>
<accession>A0A8S9NW78</accession>
<dbReference type="Proteomes" id="UP000712600">
    <property type="component" value="Unassembled WGS sequence"/>
</dbReference>
<evidence type="ECO:0000259" key="5">
    <source>
        <dbReference type="SMART" id="SM01020"/>
    </source>
</evidence>